<organism evidence="2 3">
    <name type="scientific">Pseudomicrostroma glucosiphilum</name>
    <dbReference type="NCBI Taxonomy" id="1684307"/>
    <lineage>
        <taxon>Eukaryota</taxon>
        <taxon>Fungi</taxon>
        <taxon>Dikarya</taxon>
        <taxon>Basidiomycota</taxon>
        <taxon>Ustilaginomycotina</taxon>
        <taxon>Exobasidiomycetes</taxon>
        <taxon>Microstromatales</taxon>
        <taxon>Microstromatales incertae sedis</taxon>
        <taxon>Pseudomicrostroma</taxon>
    </lineage>
</organism>
<evidence type="ECO:0000313" key="3">
    <source>
        <dbReference type="Proteomes" id="UP000245942"/>
    </source>
</evidence>
<feature type="compositionally biased region" description="Polar residues" evidence="1">
    <location>
        <begin position="844"/>
        <end position="864"/>
    </location>
</feature>
<reference evidence="2 3" key="1">
    <citation type="journal article" date="2018" name="Mol. Biol. Evol.">
        <title>Broad Genomic Sampling Reveals a Smut Pathogenic Ancestry of the Fungal Clade Ustilaginomycotina.</title>
        <authorList>
            <person name="Kijpornyongpan T."/>
            <person name="Mondo S.J."/>
            <person name="Barry K."/>
            <person name="Sandor L."/>
            <person name="Lee J."/>
            <person name="Lipzen A."/>
            <person name="Pangilinan J."/>
            <person name="LaButti K."/>
            <person name="Hainaut M."/>
            <person name="Henrissat B."/>
            <person name="Grigoriev I.V."/>
            <person name="Spatafora J.W."/>
            <person name="Aime M.C."/>
        </authorList>
    </citation>
    <scope>NUCLEOTIDE SEQUENCE [LARGE SCALE GENOMIC DNA]</scope>
    <source>
        <strain evidence="2 3">MCA 4718</strain>
    </source>
</reference>
<dbReference type="OrthoDB" id="3359404at2759"/>
<sequence>MVPRASFSSAVPARLISGCGRRKMLRRSTAARGLASSQAAAISPSGVFQYASLHTRAGTACNAQSSPSSPKISSSPSHASRRTLASTATSAASPPTSFSTDPTSALASLLPFFKSSSLTTSDPTWASRVSSALASSSSNVLSASDPAKEVLILRLKSEEQGEEEGTDVLAALLEDGMVDHTGRMPVALAEARRRLPSGTDLIVRYGQEVRLQERSGVLEVPLPWLKETGVVLREVQDCDLSASETLSAIYLASQVILSCSYSALFTPRPSPWLQELGSVLRTFANHPGLRLTVAHNGEAAESSDRTRAAQQIIRLAASSAIAGVPRLQMDFIDTTKVQHAQEALREAMGFPALSSHASSSSSASQSRTNSWSDFQSLSTESGLPALVSSLIASSSSHEQEHLQLLVSHAAEEIATRLSLARTDLDEMRSWASWLERSAESDASHLVGKILSSTPSITKKPPHSGKEPPLLPKWWKLPFIGDVEARERIHVALERDWLGGKETEERLTWWGGRLKELQGKEQREMEELVTRLQKGRQLPNDEGEESEAASGSQSDIKAKRADRLRSLPPSRILEMRSASLAYLSSPNVDLNDPTILAQPIIRARDHFFGRNLPTGRRAFAAKPAGPVTAELPGGGSAGLGPSPEEGGVSILDSLQRRIQSSIFRFYATTGLAWSIAGWGLASHQLFPYVERTAAGSSSSGSSSLLAVPSAYLTDLLSLPSFDPSTSLGIALLGSTYALWSLQRSHARISSRLLTRDLLTRIPANARASLQERVEEVAMQGVYGWRAKIGRIVREWCELEAKVLREERRSWEAVKPSIAPPSSSPSSAAHTTSSTSSAVLPGSPLPHSTTSRPATQQARLFSTSATAARADRPERPAHLPPRRDPNKPPSRHRLYYREVLPAWIRCIAYAGLAYGGCHAAWYALDALEGEEVGERKLKEK</sequence>
<feature type="region of interest" description="Disordered" evidence="1">
    <location>
        <begin position="527"/>
        <end position="560"/>
    </location>
</feature>
<dbReference type="RefSeq" id="XP_025349590.1">
    <property type="nucleotide sequence ID" value="XM_025494844.1"/>
</dbReference>
<feature type="region of interest" description="Disordered" evidence="1">
    <location>
        <begin position="60"/>
        <end position="100"/>
    </location>
</feature>
<keyword evidence="3" id="KW-1185">Reference proteome</keyword>
<protein>
    <submittedName>
        <fullName evidence="2">Uncharacterized protein</fullName>
    </submittedName>
</protein>
<dbReference type="EMBL" id="KZ819323">
    <property type="protein sequence ID" value="PWN22430.1"/>
    <property type="molecule type" value="Genomic_DNA"/>
</dbReference>
<feature type="compositionally biased region" description="Low complexity" evidence="1">
    <location>
        <begin position="822"/>
        <end position="836"/>
    </location>
</feature>
<accession>A0A316UB27</accession>
<dbReference type="GeneID" id="37016578"/>
<feature type="compositionally biased region" description="Low complexity" evidence="1">
    <location>
        <begin position="65"/>
        <end position="100"/>
    </location>
</feature>
<gene>
    <name evidence="2" type="ORF">BCV69DRAFT_311235</name>
</gene>
<name>A0A316UB27_9BASI</name>
<evidence type="ECO:0000256" key="1">
    <source>
        <dbReference type="SAM" id="MobiDB-lite"/>
    </source>
</evidence>
<proteinExistence type="predicted"/>
<dbReference type="STRING" id="1684307.A0A316UB27"/>
<evidence type="ECO:0000313" key="2">
    <source>
        <dbReference type="EMBL" id="PWN22430.1"/>
    </source>
</evidence>
<dbReference type="AlphaFoldDB" id="A0A316UB27"/>
<dbReference type="Proteomes" id="UP000245942">
    <property type="component" value="Unassembled WGS sequence"/>
</dbReference>
<feature type="region of interest" description="Disordered" evidence="1">
    <location>
        <begin position="812"/>
        <end position="889"/>
    </location>
</feature>
<feature type="compositionally biased region" description="Basic and acidic residues" evidence="1">
    <location>
        <begin position="867"/>
        <end position="884"/>
    </location>
</feature>